<dbReference type="EMBL" id="FNIT01000014">
    <property type="protein sequence ID" value="SDO80597.1"/>
    <property type="molecule type" value="Genomic_DNA"/>
</dbReference>
<evidence type="ECO:0000313" key="3">
    <source>
        <dbReference type="Proteomes" id="UP000198793"/>
    </source>
</evidence>
<accession>A0A1H0MJP4</accession>
<dbReference type="AlphaFoldDB" id="A0A1H0MJP4"/>
<organism evidence="2 3">
    <name type="scientific">Aureimonas jatrophae</name>
    <dbReference type="NCBI Taxonomy" id="1166073"/>
    <lineage>
        <taxon>Bacteria</taxon>
        <taxon>Pseudomonadati</taxon>
        <taxon>Pseudomonadota</taxon>
        <taxon>Alphaproteobacteria</taxon>
        <taxon>Hyphomicrobiales</taxon>
        <taxon>Aurantimonadaceae</taxon>
        <taxon>Aureimonas</taxon>
    </lineage>
</organism>
<keyword evidence="3" id="KW-1185">Reference proteome</keyword>
<sequence length="436" mass="46529">MTFDPPSSPCRLAWHLAALLAMAGGALVATGAVAETVTIGSMSFEIPDASSGWKSQTLKDGFILQKDFPKTEENRRKGAAMIQVIGPFANLPGSFDKGFDTVVGLIQGMAAEDITTKSNGTTINGHRIRQEYRCCGRLNELSAGQRVVGVASQGKQAYFALLDIQLRGDAQDSAEADFGALVRSLKLEGSDRAFELVPREGDGGLDGVYTHLDTGVRPNAFGGIDFYSDSELAVFDPSGLYATELPADGDLAEHCRREPRTCGLYALKGGGFLSRQNEIEMRAVDDDFGTLAAETKPLQQAGGDLMIGEASYTPVPPLPEGTSFEGQWRFFFASSGMTASSSGGVSSERILQLGRDGSFRRTGSTGAMSSQEVGGSRVGFASSGERPVESGRYRVKDYTLELVGDDGSTERLSIFAPEKDSDDLLVIDGSNYLKQK</sequence>
<feature type="signal peptide" evidence="1">
    <location>
        <begin position="1"/>
        <end position="34"/>
    </location>
</feature>
<dbReference type="Proteomes" id="UP000198793">
    <property type="component" value="Unassembled WGS sequence"/>
</dbReference>
<reference evidence="2 3" key="1">
    <citation type="submission" date="2016-10" db="EMBL/GenBank/DDBJ databases">
        <authorList>
            <person name="de Groot N.N."/>
        </authorList>
    </citation>
    <scope>NUCLEOTIDE SEQUENCE [LARGE SCALE GENOMIC DNA]</scope>
    <source>
        <strain evidence="3">L7-484,KACC 16230,DSM 25025</strain>
    </source>
</reference>
<evidence type="ECO:0000256" key="1">
    <source>
        <dbReference type="SAM" id="SignalP"/>
    </source>
</evidence>
<proteinExistence type="predicted"/>
<name>A0A1H0MJP4_9HYPH</name>
<feature type="chain" id="PRO_5011433069" evidence="1">
    <location>
        <begin position="35"/>
        <end position="436"/>
    </location>
</feature>
<gene>
    <name evidence="2" type="ORF">SAMN05192530_11431</name>
</gene>
<evidence type="ECO:0000313" key="2">
    <source>
        <dbReference type="EMBL" id="SDO80597.1"/>
    </source>
</evidence>
<dbReference type="RefSeq" id="WP_244519743.1">
    <property type="nucleotide sequence ID" value="NZ_FNIT01000014.1"/>
</dbReference>
<protein>
    <submittedName>
        <fullName evidence="2">Uncharacterized protein</fullName>
    </submittedName>
</protein>
<keyword evidence="1" id="KW-0732">Signal</keyword>